<evidence type="ECO:0000259" key="10">
    <source>
        <dbReference type="PROSITE" id="PS50835"/>
    </source>
</evidence>
<evidence type="ECO:0000256" key="3">
    <source>
        <dbReference type="ARBA" id="ARBA00022692"/>
    </source>
</evidence>
<feature type="domain" description="Ig-like" evidence="10">
    <location>
        <begin position="134"/>
        <end position="240"/>
    </location>
</feature>
<name>A0AAD8ZAA2_9TELE</name>
<evidence type="ECO:0000256" key="9">
    <source>
        <dbReference type="SAM" id="Phobius"/>
    </source>
</evidence>
<dbReference type="Gene3D" id="2.60.40.10">
    <property type="entry name" value="Immunoglobulins"/>
    <property type="match status" value="1"/>
</dbReference>
<sequence>MCAFDVQALALETLRMRARVLFVTALLAFLQYGTASLIVKGLTEPVLEGGEATLECVDTESKFNISTLQFEKFSKHMQRWYRLDMDQYSYLYRRCFFYGVEFTRENGRLLLKLPRVQTWMAGPFRCISDNATDPDNSSLPFTIPVHYMRELSVYRSGVGTLSRYYSLQDLRVSLGDNVELNCCTSASETPEYFWAKEGEDWIVPSSTLRLEQVRDMNSGKYTCTAQHPTVRSLIKTHTISITVLPEDAAWYESTTARITLMTSAAGVALFVVILSITVFLCRRAKQRTSKGPIDDHSQKKPIYKNSVESLPSTTGDKDPLV</sequence>
<dbReference type="InterPro" id="IPR051116">
    <property type="entry name" value="Surface_Rcpt/Adhesion_Mol"/>
</dbReference>
<dbReference type="PROSITE" id="PS00290">
    <property type="entry name" value="IG_MHC"/>
    <property type="match status" value="1"/>
</dbReference>
<evidence type="ECO:0000313" key="11">
    <source>
        <dbReference type="EMBL" id="KAK1795445.1"/>
    </source>
</evidence>
<comment type="subcellular location">
    <subcellularLocation>
        <location evidence="1">Cell projection</location>
    </subcellularLocation>
    <subcellularLocation>
        <location evidence="2">Membrane</location>
        <topology evidence="2">Single-pass type I membrane protein</topology>
    </subcellularLocation>
</comment>
<dbReference type="InterPro" id="IPR007110">
    <property type="entry name" value="Ig-like_dom"/>
</dbReference>
<evidence type="ECO:0000256" key="7">
    <source>
        <dbReference type="ARBA" id="ARBA00023319"/>
    </source>
</evidence>
<dbReference type="InterPro" id="IPR013783">
    <property type="entry name" value="Ig-like_fold"/>
</dbReference>
<dbReference type="InterPro" id="IPR036179">
    <property type="entry name" value="Ig-like_dom_sf"/>
</dbReference>
<keyword evidence="6" id="KW-0966">Cell projection</keyword>
<dbReference type="GO" id="GO:0005886">
    <property type="term" value="C:plasma membrane"/>
    <property type="evidence" value="ECO:0007669"/>
    <property type="project" value="TreeGrafter"/>
</dbReference>
<dbReference type="Proteomes" id="UP001239994">
    <property type="component" value="Unassembled WGS sequence"/>
</dbReference>
<keyword evidence="4 9" id="KW-1133">Transmembrane helix</keyword>
<keyword evidence="7" id="KW-0393">Immunoglobulin domain</keyword>
<dbReference type="GO" id="GO:0007155">
    <property type="term" value="P:cell adhesion"/>
    <property type="evidence" value="ECO:0007669"/>
    <property type="project" value="TreeGrafter"/>
</dbReference>
<keyword evidence="12" id="KW-1185">Reference proteome</keyword>
<dbReference type="EMBL" id="JAROKS010000016">
    <property type="protein sequence ID" value="KAK1795445.1"/>
    <property type="molecule type" value="Genomic_DNA"/>
</dbReference>
<dbReference type="InterPro" id="IPR003599">
    <property type="entry name" value="Ig_sub"/>
</dbReference>
<dbReference type="InterPro" id="IPR003006">
    <property type="entry name" value="Ig/MHC_CS"/>
</dbReference>
<dbReference type="GO" id="GO:0042995">
    <property type="term" value="C:cell projection"/>
    <property type="evidence" value="ECO:0007669"/>
    <property type="project" value="UniProtKB-SubCell"/>
</dbReference>
<dbReference type="SMART" id="SM00408">
    <property type="entry name" value="IGc2"/>
    <property type="match status" value="1"/>
</dbReference>
<keyword evidence="3 9" id="KW-0812">Transmembrane</keyword>
<accession>A0AAD8ZAA2</accession>
<gene>
    <name evidence="11" type="ORF">P4O66_010622</name>
</gene>
<evidence type="ECO:0000256" key="6">
    <source>
        <dbReference type="ARBA" id="ARBA00023273"/>
    </source>
</evidence>
<evidence type="ECO:0000256" key="2">
    <source>
        <dbReference type="ARBA" id="ARBA00004479"/>
    </source>
</evidence>
<evidence type="ECO:0000256" key="1">
    <source>
        <dbReference type="ARBA" id="ARBA00004316"/>
    </source>
</evidence>
<feature type="transmembrane region" description="Helical" evidence="9">
    <location>
        <begin position="260"/>
        <end position="281"/>
    </location>
</feature>
<organism evidence="11 12">
    <name type="scientific">Electrophorus voltai</name>
    <dbReference type="NCBI Taxonomy" id="2609070"/>
    <lineage>
        <taxon>Eukaryota</taxon>
        <taxon>Metazoa</taxon>
        <taxon>Chordata</taxon>
        <taxon>Craniata</taxon>
        <taxon>Vertebrata</taxon>
        <taxon>Euteleostomi</taxon>
        <taxon>Actinopterygii</taxon>
        <taxon>Neopterygii</taxon>
        <taxon>Teleostei</taxon>
        <taxon>Ostariophysi</taxon>
        <taxon>Gymnotiformes</taxon>
        <taxon>Gymnotoidei</taxon>
        <taxon>Gymnotidae</taxon>
        <taxon>Electrophorus</taxon>
    </lineage>
</organism>
<dbReference type="PROSITE" id="PS50835">
    <property type="entry name" value="IG_LIKE"/>
    <property type="match status" value="1"/>
</dbReference>
<keyword evidence="5" id="KW-0325">Glycoprotein</keyword>
<dbReference type="PANTHER" id="PTHR11973">
    <property type="entry name" value="CELL SURFACE GLYCOPROTEIN MUC18-RELATED"/>
    <property type="match status" value="1"/>
</dbReference>
<evidence type="ECO:0000256" key="5">
    <source>
        <dbReference type="ARBA" id="ARBA00023180"/>
    </source>
</evidence>
<reference evidence="11" key="1">
    <citation type="submission" date="2023-03" db="EMBL/GenBank/DDBJ databases">
        <title>Electrophorus voltai genome.</title>
        <authorList>
            <person name="Bian C."/>
        </authorList>
    </citation>
    <scope>NUCLEOTIDE SEQUENCE</scope>
    <source>
        <strain evidence="11">CB-2022</strain>
        <tissue evidence="11">Muscle</tissue>
    </source>
</reference>
<dbReference type="SMART" id="SM00409">
    <property type="entry name" value="IG"/>
    <property type="match status" value="2"/>
</dbReference>
<dbReference type="PANTHER" id="PTHR11973:SF23">
    <property type="entry name" value="C-ANSWER"/>
    <property type="match status" value="1"/>
</dbReference>
<evidence type="ECO:0000313" key="12">
    <source>
        <dbReference type="Proteomes" id="UP001239994"/>
    </source>
</evidence>
<proteinExistence type="predicted"/>
<dbReference type="Pfam" id="PF13927">
    <property type="entry name" value="Ig_3"/>
    <property type="match status" value="1"/>
</dbReference>
<evidence type="ECO:0000256" key="8">
    <source>
        <dbReference type="SAM" id="MobiDB-lite"/>
    </source>
</evidence>
<keyword evidence="9" id="KW-0472">Membrane</keyword>
<feature type="region of interest" description="Disordered" evidence="8">
    <location>
        <begin position="289"/>
        <end position="321"/>
    </location>
</feature>
<dbReference type="SUPFAM" id="SSF48726">
    <property type="entry name" value="Immunoglobulin"/>
    <property type="match status" value="1"/>
</dbReference>
<protein>
    <recommendedName>
        <fullName evidence="10">Ig-like domain-containing protein</fullName>
    </recommendedName>
</protein>
<dbReference type="AlphaFoldDB" id="A0AAD8ZAA2"/>
<comment type="caution">
    <text evidence="11">The sequence shown here is derived from an EMBL/GenBank/DDBJ whole genome shotgun (WGS) entry which is preliminary data.</text>
</comment>
<evidence type="ECO:0000256" key="4">
    <source>
        <dbReference type="ARBA" id="ARBA00022989"/>
    </source>
</evidence>
<dbReference type="InterPro" id="IPR003598">
    <property type="entry name" value="Ig_sub2"/>
</dbReference>